<sequence>MGIFACILKASRCAASSLFADATSALGRIPVIRDWLEAAGLFALFVGLAAFIALPAGLITMPVRVDWAGLWPVALVVFFVPALGA</sequence>
<feature type="chain" id="PRO_5046355369" evidence="2">
    <location>
        <begin position="21"/>
        <end position="85"/>
    </location>
</feature>
<evidence type="ECO:0000256" key="1">
    <source>
        <dbReference type="SAM" id="Phobius"/>
    </source>
</evidence>
<dbReference type="Proteomes" id="UP001310692">
    <property type="component" value="Unassembled WGS sequence"/>
</dbReference>
<proteinExistence type="predicted"/>
<feature type="signal peptide" evidence="2">
    <location>
        <begin position="1"/>
        <end position="20"/>
    </location>
</feature>
<comment type="caution">
    <text evidence="3">The sequence shown here is derived from an EMBL/GenBank/DDBJ whole genome shotgun (WGS) entry which is preliminary data.</text>
</comment>
<evidence type="ECO:0000313" key="4">
    <source>
        <dbReference type="Proteomes" id="UP001310692"/>
    </source>
</evidence>
<keyword evidence="2" id="KW-0732">Signal</keyword>
<feature type="transmembrane region" description="Helical" evidence="1">
    <location>
        <begin position="39"/>
        <end position="60"/>
    </location>
</feature>
<keyword evidence="1" id="KW-1133">Transmembrane helix</keyword>
<reference evidence="3 4" key="1">
    <citation type="submission" date="2024-01" db="EMBL/GenBank/DDBJ databases">
        <title>Hyphobacterium bacterium isolated from marine sediment.</title>
        <authorList>
            <person name="Zhao S."/>
        </authorList>
    </citation>
    <scope>NUCLEOTIDE SEQUENCE [LARGE SCALE GENOMIC DNA]</scope>
    <source>
        <strain evidence="3 4">Y60-23</strain>
    </source>
</reference>
<feature type="transmembrane region" description="Helical" evidence="1">
    <location>
        <begin position="67"/>
        <end position="84"/>
    </location>
</feature>
<evidence type="ECO:0000256" key="2">
    <source>
        <dbReference type="SAM" id="SignalP"/>
    </source>
</evidence>
<name>A0ABU7LXA9_9PROT</name>
<keyword evidence="1" id="KW-0472">Membrane</keyword>
<accession>A0ABU7LXA9</accession>
<keyword evidence="1" id="KW-0812">Transmembrane</keyword>
<gene>
    <name evidence="3" type="ORF">V0U35_05795</name>
</gene>
<organism evidence="3 4">
    <name type="scientific">Hyphobacterium marinum</name>
    <dbReference type="NCBI Taxonomy" id="3116574"/>
    <lineage>
        <taxon>Bacteria</taxon>
        <taxon>Pseudomonadati</taxon>
        <taxon>Pseudomonadota</taxon>
        <taxon>Alphaproteobacteria</taxon>
        <taxon>Maricaulales</taxon>
        <taxon>Maricaulaceae</taxon>
        <taxon>Hyphobacterium</taxon>
    </lineage>
</organism>
<protein>
    <submittedName>
        <fullName evidence="3">Uncharacterized protein</fullName>
    </submittedName>
</protein>
<keyword evidence="4" id="KW-1185">Reference proteome</keyword>
<dbReference type="EMBL" id="JAZDRO010000002">
    <property type="protein sequence ID" value="MEE2566187.1"/>
    <property type="molecule type" value="Genomic_DNA"/>
</dbReference>
<evidence type="ECO:0000313" key="3">
    <source>
        <dbReference type="EMBL" id="MEE2566187.1"/>
    </source>
</evidence>